<dbReference type="OrthoDB" id="6198376at2"/>
<reference evidence="1 2" key="1">
    <citation type="submission" date="2013-02" db="EMBL/GenBank/DDBJ databases">
        <title>Genome sequence of Clostridium saccharoperbutylacetonicum N1-4(HMT).</title>
        <authorList>
            <person name="Poehlein A."/>
            <person name="Daniel R."/>
        </authorList>
    </citation>
    <scope>NUCLEOTIDE SEQUENCE [LARGE SCALE GENOMIC DNA]</scope>
    <source>
        <strain evidence="2">N1-4(HMT)</strain>
    </source>
</reference>
<dbReference type="HOGENOM" id="CLU_2823560_0_0_9"/>
<accession>M1LU02</accession>
<dbReference type="AlphaFoldDB" id="M1LU02"/>
<keyword evidence="2" id="KW-1185">Reference proteome</keyword>
<dbReference type="RefSeq" id="WP_015392854.1">
    <property type="nucleotide sequence ID" value="NC_020291.1"/>
</dbReference>
<dbReference type="KEGG" id="csr:Cspa_c27720"/>
<evidence type="ECO:0000313" key="1">
    <source>
        <dbReference type="EMBL" id="AGF56535.1"/>
    </source>
</evidence>
<organism evidence="1 2">
    <name type="scientific">Clostridium saccharoperbutylacetonicum N1-4(HMT)</name>
    <dbReference type="NCBI Taxonomy" id="931276"/>
    <lineage>
        <taxon>Bacteria</taxon>
        <taxon>Bacillati</taxon>
        <taxon>Bacillota</taxon>
        <taxon>Clostridia</taxon>
        <taxon>Eubacteriales</taxon>
        <taxon>Clostridiaceae</taxon>
        <taxon>Clostridium</taxon>
    </lineage>
</organism>
<dbReference type="STRING" id="36745.CLSAP_25250"/>
<dbReference type="eggNOG" id="ENOG502ZRFG">
    <property type="taxonomic scope" value="Bacteria"/>
</dbReference>
<dbReference type="Proteomes" id="UP000011728">
    <property type="component" value="Chromosome"/>
</dbReference>
<evidence type="ECO:0000313" key="2">
    <source>
        <dbReference type="Proteomes" id="UP000011728"/>
    </source>
</evidence>
<protein>
    <submittedName>
        <fullName evidence="1">Uncharacterized protein</fullName>
    </submittedName>
</protein>
<gene>
    <name evidence="1" type="ORF">Cspa_c27720</name>
</gene>
<sequence>MSDCHNLEKCGFVKKYGESKALAVKGFVAMYCMSEKQEECKRKEYKQKNGVPPIDEMLPNGGMIKD</sequence>
<name>M1LU02_9CLOT</name>
<proteinExistence type="predicted"/>
<dbReference type="EMBL" id="CP004121">
    <property type="protein sequence ID" value="AGF56535.1"/>
    <property type="molecule type" value="Genomic_DNA"/>
</dbReference>
<dbReference type="PATRIC" id="fig|931276.5.peg.2785"/>